<dbReference type="Pfam" id="PF00072">
    <property type="entry name" value="Response_reg"/>
    <property type="match status" value="1"/>
</dbReference>
<feature type="domain" description="Histidine kinase" evidence="9">
    <location>
        <begin position="420"/>
        <end position="715"/>
    </location>
</feature>
<dbReference type="Pfam" id="PF00512">
    <property type="entry name" value="HisKA"/>
    <property type="match status" value="1"/>
</dbReference>
<evidence type="ECO:0000256" key="1">
    <source>
        <dbReference type="ARBA" id="ARBA00000085"/>
    </source>
</evidence>
<dbReference type="InterPro" id="IPR036097">
    <property type="entry name" value="HisK_dim/P_sf"/>
</dbReference>
<feature type="compositionally biased region" description="Polar residues" evidence="7">
    <location>
        <begin position="913"/>
        <end position="926"/>
    </location>
</feature>
<dbReference type="CDD" id="cd17546">
    <property type="entry name" value="REC_hyHK_CKI1_RcsC-like"/>
    <property type="match status" value="1"/>
</dbReference>
<evidence type="ECO:0000313" key="11">
    <source>
        <dbReference type="EMBL" id="KAL0060486.1"/>
    </source>
</evidence>
<dbReference type="PROSITE" id="PS50109">
    <property type="entry name" value="HIS_KIN"/>
    <property type="match status" value="1"/>
</dbReference>
<dbReference type="PROSITE" id="PS50110">
    <property type="entry name" value="RESPONSE_REGULATORY"/>
    <property type="match status" value="1"/>
</dbReference>
<accession>A0ABR2ZFP7</accession>
<dbReference type="SMART" id="SM00387">
    <property type="entry name" value="HATPase_c"/>
    <property type="match status" value="1"/>
</dbReference>
<reference evidence="11 12" key="1">
    <citation type="submission" date="2024-05" db="EMBL/GenBank/DDBJ databases">
        <title>A draft genome resource for the thread blight pathogen Marasmius tenuissimus strain MS-2.</title>
        <authorList>
            <person name="Yulfo-Soto G.E."/>
            <person name="Baruah I.K."/>
            <person name="Amoako-Attah I."/>
            <person name="Bukari Y."/>
            <person name="Meinhardt L.W."/>
            <person name="Bailey B.A."/>
            <person name="Cohen S.P."/>
        </authorList>
    </citation>
    <scope>NUCLEOTIDE SEQUENCE [LARGE SCALE GENOMIC DNA]</scope>
    <source>
        <strain evidence="11 12">MS-2</strain>
    </source>
</reference>
<feature type="region of interest" description="Disordered" evidence="7">
    <location>
        <begin position="845"/>
        <end position="864"/>
    </location>
</feature>
<keyword evidence="8" id="KW-0472">Membrane</keyword>
<organism evidence="11 12">
    <name type="scientific">Marasmius tenuissimus</name>
    <dbReference type="NCBI Taxonomy" id="585030"/>
    <lineage>
        <taxon>Eukaryota</taxon>
        <taxon>Fungi</taxon>
        <taxon>Dikarya</taxon>
        <taxon>Basidiomycota</taxon>
        <taxon>Agaricomycotina</taxon>
        <taxon>Agaricomycetes</taxon>
        <taxon>Agaricomycetidae</taxon>
        <taxon>Agaricales</taxon>
        <taxon>Marasmiineae</taxon>
        <taxon>Marasmiaceae</taxon>
        <taxon>Marasmius</taxon>
    </lineage>
</organism>
<dbReference type="PANTHER" id="PTHR43047:SF66">
    <property type="entry name" value="HISKA"/>
    <property type="match status" value="1"/>
</dbReference>
<keyword evidence="5" id="KW-0418">Kinase</keyword>
<protein>
    <recommendedName>
        <fullName evidence="2">histidine kinase</fullName>
        <ecNumber evidence="2">2.7.13.3</ecNumber>
    </recommendedName>
</protein>
<dbReference type="InterPro" id="IPR004358">
    <property type="entry name" value="Sig_transdc_His_kin-like_C"/>
</dbReference>
<dbReference type="SMART" id="SM00448">
    <property type="entry name" value="REC"/>
    <property type="match status" value="1"/>
</dbReference>
<gene>
    <name evidence="11" type="ORF">AAF712_012719</name>
</gene>
<dbReference type="Pfam" id="PF02518">
    <property type="entry name" value="HATPase_c"/>
    <property type="match status" value="1"/>
</dbReference>
<dbReference type="Gene3D" id="1.10.287.130">
    <property type="match status" value="1"/>
</dbReference>
<evidence type="ECO:0000256" key="5">
    <source>
        <dbReference type="ARBA" id="ARBA00022777"/>
    </source>
</evidence>
<dbReference type="PRINTS" id="PR00344">
    <property type="entry name" value="BCTRLSENSOR"/>
</dbReference>
<evidence type="ECO:0000259" key="9">
    <source>
        <dbReference type="PROSITE" id="PS50109"/>
    </source>
</evidence>
<dbReference type="Gene3D" id="3.30.565.10">
    <property type="entry name" value="Histidine kinase-like ATPase, C-terminal domain"/>
    <property type="match status" value="1"/>
</dbReference>
<proteinExistence type="predicted"/>
<keyword evidence="12" id="KW-1185">Reference proteome</keyword>
<comment type="catalytic activity">
    <reaction evidence="1">
        <text>ATP + protein L-histidine = ADP + protein N-phospho-L-histidine.</text>
        <dbReference type="EC" id="2.7.13.3"/>
    </reaction>
</comment>
<keyword evidence="8" id="KW-0812">Transmembrane</keyword>
<sequence length="1146" mass="125383">MPSSLPPPAVSQTSSYRSRSFPSRVKSMWFNFSRRIHAPVPLSASNTAPEEAEHPSREDLEDEWKDHSDAGRTEKVVVEQSWATSGRIGKSTAASSDPDPVEIKSGATPPTLSYPAHDKESAVTGHTGHGFWGRSSLLVKLRYRMWPTVVEFFFSRPFEGSSEEQFRNEDWQSKKMLALVAAVWFAVNWGLGLWFVPRPLTPIDKVAYYGVRAPSPSGVKSQPSYAAEGRTCVMLSNTTDGHVRPSEERVMVLSDLRERCCVVVGFPNCARDVGSSNLDDRRTITSSTRYTCGTYNKAHRIFPECPTNRDFIGLFYYTIAYPTVGLFALKMNRFTTLLGVITFFVMSSALMIPDRHTWIRSMANFLVFHAILLYVHNIIEKSERRMFSLRLQVKVQFKATQRAQINERKTAESKYRLTSYVFHEVRVPLNAALLAVQNMEASGTVSKDVDIEFDALMGSLRMMSQVLNDVLDFNKIDSGQFELVNRPYVFHQAMRSMFIPLRLTSEAKKLNLITTLDPNIDLVARRAAYQAMDEQEDAIQRHLKEHPDVDGVVIGDEARFRQIVTNLASNACKFTPEGGTVSVTTRLILPSIGPDGIPNHDDRQDTMAAQLSASKLVQHNIIHSKYGNDGTPPPTILIRIEVSDTGCGIEQSELTRGKLFSAFNQTEKGRQQGGKGTGLGLALVKNIVKLSGGRLGVSSEVGKGSTFWVELPLGVGRQALIPSGSNVDSDDGSVGEDLAKIRSAARLNESPAALSHHNTLPLAVDAAALSASEISSMPKPSALTHSMLMEQGGNIELVVHRQESLSSGFSSLLKGPGSPSASPLPTPATEKSAGSSRLMDLLSFSESPVPQTPDLDAPKSSPLRNNDYEMIQRQSSDSPIPSTPPPPPSPPSTSQTTGANGRPNFISLPSRLTPRTDTVPSASSTLAGPGPLANSSMAAFDRSFDRTSSSVIPSQVEFDRGLPVLVVDDDKVTRMMMARMLSRLGCDVCTAENGEVALKSILESQFSPSITKTVTFEDLGDGYMGPRMSTDEEPPDPGEVASVHSGNASVNTQNPLSKFAVVFLDNQMPTLSGLRTVEILRRLGRRDYVIGLTGNALLPDQEEYLKAGVDVVLTKPVSESSIKNILKQADLRRKRHTHRTSVNSGS</sequence>
<feature type="transmembrane region" description="Helical" evidence="8">
    <location>
        <begin position="311"/>
        <end position="329"/>
    </location>
</feature>
<evidence type="ECO:0000256" key="2">
    <source>
        <dbReference type="ARBA" id="ARBA00012438"/>
    </source>
</evidence>
<evidence type="ECO:0000313" key="12">
    <source>
        <dbReference type="Proteomes" id="UP001437256"/>
    </source>
</evidence>
<feature type="compositionally biased region" description="Basic and acidic residues" evidence="7">
    <location>
        <begin position="51"/>
        <end position="77"/>
    </location>
</feature>
<evidence type="ECO:0000256" key="3">
    <source>
        <dbReference type="ARBA" id="ARBA00022553"/>
    </source>
</evidence>
<dbReference type="InterPro" id="IPR003594">
    <property type="entry name" value="HATPase_dom"/>
</dbReference>
<dbReference type="InterPro" id="IPR011006">
    <property type="entry name" value="CheY-like_superfamily"/>
</dbReference>
<feature type="compositionally biased region" description="Low complexity" evidence="7">
    <location>
        <begin position="808"/>
        <end position="823"/>
    </location>
</feature>
<dbReference type="PANTHER" id="PTHR43047">
    <property type="entry name" value="TWO-COMPONENT HISTIDINE PROTEIN KINASE"/>
    <property type="match status" value="1"/>
</dbReference>
<comment type="caution">
    <text evidence="11">The sequence shown here is derived from an EMBL/GenBank/DDBJ whole genome shotgun (WGS) entry which is preliminary data.</text>
</comment>
<feature type="domain" description="Response regulatory" evidence="10">
    <location>
        <begin position="963"/>
        <end position="1130"/>
    </location>
</feature>
<dbReference type="Proteomes" id="UP001437256">
    <property type="component" value="Unassembled WGS sequence"/>
</dbReference>
<dbReference type="EMBL" id="JBBXMP010000174">
    <property type="protein sequence ID" value="KAL0060486.1"/>
    <property type="molecule type" value="Genomic_DNA"/>
</dbReference>
<dbReference type="SUPFAM" id="SSF47384">
    <property type="entry name" value="Homodimeric domain of signal transducing histidine kinase"/>
    <property type="match status" value="1"/>
</dbReference>
<dbReference type="EC" id="2.7.13.3" evidence="2"/>
<feature type="transmembrane region" description="Helical" evidence="8">
    <location>
        <begin position="358"/>
        <end position="379"/>
    </location>
</feature>
<dbReference type="SMART" id="SM00388">
    <property type="entry name" value="HisKA"/>
    <property type="match status" value="1"/>
</dbReference>
<feature type="region of interest" description="Disordered" evidence="7">
    <location>
        <begin position="1"/>
        <end position="21"/>
    </location>
</feature>
<feature type="modified residue" description="4-aspartylphosphate" evidence="6">
    <location>
        <position position="1065"/>
    </location>
</feature>
<dbReference type="Gene3D" id="3.40.50.2300">
    <property type="match status" value="1"/>
</dbReference>
<dbReference type="SUPFAM" id="SSF55874">
    <property type="entry name" value="ATPase domain of HSP90 chaperone/DNA topoisomerase II/histidine kinase"/>
    <property type="match status" value="1"/>
</dbReference>
<evidence type="ECO:0000256" key="7">
    <source>
        <dbReference type="SAM" id="MobiDB-lite"/>
    </source>
</evidence>
<dbReference type="SUPFAM" id="SSF52172">
    <property type="entry name" value="CheY-like"/>
    <property type="match status" value="2"/>
</dbReference>
<keyword evidence="3 6" id="KW-0597">Phosphoprotein</keyword>
<dbReference type="InterPro" id="IPR036890">
    <property type="entry name" value="HATPase_C_sf"/>
</dbReference>
<feature type="compositionally biased region" description="Pro residues" evidence="7">
    <location>
        <begin position="881"/>
        <end position="891"/>
    </location>
</feature>
<feature type="region of interest" description="Disordered" evidence="7">
    <location>
        <begin position="873"/>
        <end position="934"/>
    </location>
</feature>
<feature type="region of interest" description="Disordered" evidence="7">
    <location>
        <begin position="808"/>
        <end position="836"/>
    </location>
</feature>
<dbReference type="InterPro" id="IPR005467">
    <property type="entry name" value="His_kinase_dom"/>
</dbReference>
<feature type="transmembrane region" description="Helical" evidence="8">
    <location>
        <begin position="334"/>
        <end position="352"/>
    </location>
</feature>
<dbReference type="CDD" id="cd00082">
    <property type="entry name" value="HisKA"/>
    <property type="match status" value="1"/>
</dbReference>
<evidence type="ECO:0000256" key="8">
    <source>
        <dbReference type="SAM" id="Phobius"/>
    </source>
</evidence>
<evidence type="ECO:0000256" key="4">
    <source>
        <dbReference type="ARBA" id="ARBA00022679"/>
    </source>
</evidence>
<keyword evidence="4" id="KW-0808">Transferase</keyword>
<feature type="region of interest" description="Disordered" evidence="7">
    <location>
        <begin position="40"/>
        <end position="125"/>
    </location>
</feature>
<evidence type="ECO:0000259" key="10">
    <source>
        <dbReference type="PROSITE" id="PS50110"/>
    </source>
</evidence>
<feature type="compositionally biased region" description="Polar residues" evidence="7">
    <location>
        <begin position="10"/>
        <end position="21"/>
    </location>
</feature>
<evidence type="ECO:0000256" key="6">
    <source>
        <dbReference type="PROSITE-ProRule" id="PRU00169"/>
    </source>
</evidence>
<feature type="transmembrane region" description="Helical" evidence="8">
    <location>
        <begin position="176"/>
        <end position="196"/>
    </location>
</feature>
<dbReference type="InterPro" id="IPR003661">
    <property type="entry name" value="HisK_dim/P_dom"/>
</dbReference>
<dbReference type="InterPro" id="IPR001789">
    <property type="entry name" value="Sig_transdc_resp-reg_receiver"/>
</dbReference>
<keyword evidence="8" id="KW-1133">Transmembrane helix</keyword>
<name>A0ABR2ZFP7_9AGAR</name>